<dbReference type="InterPro" id="IPR046346">
    <property type="entry name" value="Aminoacid_DH-like_N_sf"/>
</dbReference>
<feature type="binding site" evidence="10">
    <location>
        <position position="80"/>
    </location>
    <ligand>
        <name>shikimate</name>
        <dbReference type="ChEBI" id="CHEBI:36208"/>
    </ligand>
</feature>
<dbReference type="RefSeq" id="WP_171415125.1">
    <property type="nucleotide sequence ID" value="NZ_JABFOR010000003.1"/>
</dbReference>
<evidence type="ECO:0000256" key="4">
    <source>
        <dbReference type="ARBA" id="ARBA00023002"/>
    </source>
</evidence>
<dbReference type="FunFam" id="3.40.50.10860:FF:000004">
    <property type="entry name" value="Quinate/shikimate dehydrogenase"/>
    <property type="match status" value="1"/>
</dbReference>
<evidence type="ECO:0000256" key="1">
    <source>
        <dbReference type="ARBA" id="ARBA00004871"/>
    </source>
</evidence>
<dbReference type="NCBIfam" id="TIGR00507">
    <property type="entry name" value="aroE"/>
    <property type="match status" value="1"/>
</dbReference>
<dbReference type="NCBIfam" id="NF001314">
    <property type="entry name" value="PRK00258.2-2"/>
    <property type="match status" value="1"/>
</dbReference>
<dbReference type="NCBIfam" id="NF001310">
    <property type="entry name" value="PRK00258.1-2"/>
    <property type="match status" value="1"/>
</dbReference>
<dbReference type="InterPro" id="IPR013708">
    <property type="entry name" value="Shikimate_DH-bd_N"/>
</dbReference>
<dbReference type="NCBIfam" id="NF001319">
    <property type="entry name" value="PRK00258.3-3"/>
    <property type="match status" value="1"/>
</dbReference>
<dbReference type="HAMAP" id="MF_00222">
    <property type="entry name" value="Shikimate_DH_AroE"/>
    <property type="match status" value="1"/>
</dbReference>
<dbReference type="GO" id="GO:0004764">
    <property type="term" value="F:shikimate 3-dehydrogenase (NADP+) activity"/>
    <property type="evidence" value="ECO:0007669"/>
    <property type="project" value="UniProtKB-UniRule"/>
</dbReference>
<evidence type="ECO:0000256" key="9">
    <source>
        <dbReference type="ARBA" id="ARBA00060613"/>
    </source>
</evidence>
<dbReference type="EMBL" id="JABFOR010000003">
    <property type="protein sequence ID" value="NOJ69795.1"/>
    <property type="molecule type" value="Genomic_DNA"/>
</dbReference>
<evidence type="ECO:0000256" key="3">
    <source>
        <dbReference type="ARBA" id="ARBA00022857"/>
    </source>
</evidence>
<feature type="binding site" evidence="10">
    <location>
        <position position="105"/>
    </location>
    <ligand>
        <name>shikimate</name>
        <dbReference type="ChEBI" id="CHEBI:36208"/>
    </ligand>
</feature>
<feature type="binding site" evidence="10">
    <location>
        <position position="240"/>
    </location>
    <ligand>
        <name>shikimate</name>
        <dbReference type="ChEBI" id="CHEBI:36208"/>
    </ligand>
</feature>
<feature type="binding site" evidence="10">
    <location>
        <begin position="33"/>
        <end position="35"/>
    </location>
    <ligand>
        <name>shikimate</name>
        <dbReference type="ChEBI" id="CHEBI:36208"/>
    </ligand>
</feature>
<evidence type="ECO:0000256" key="6">
    <source>
        <dbReference type="ARBA" id="ARBA00049442"/>
    </source>
</evidence>
<evidence type="ECO:0000313" key="15">
    <source>
        <dbReference type="Proteomes" id="UP000552038"/>
    </source>
</evidence>
<dbReference type="Proteomes" id="UP000552038">
    <property type="component" value="Unassembled WGS sequence"/>
</dbReference>
<dbReference type="SUPFAM" id="SSF53223">
    <property type="entry name" value="Aminoacid dehydrogenase-like, N-terminal domain"/>
    <property type="match status" value="1"/>
</dbReference>
<dbReference type="InterPro" id="IPR036291">
    <property type="entry name" value="NAD(P)-bd_dom_sf"/>
</dbReference>
<name>A0AAP6ZT57_PAEAL</name>
<comment type="catalytic activity">
    <reaction evidence="6 10">
        <text>shikimate + NADP(+) = 3-dehydroshikimate + NADPH + H(+)</text>
        <dbReference type="Rhea" id="RHEA:17737"/>
        <dbReference type="ChEBI" id="CHEBI:15378"/>
        <dbReference type="ChEBI" id="CHEBI:16630"/>
        <dbReference type="ChEBI" id="CHEBI:36208"/>
        <dbReference type="ChEBI" id="CHEBI:57783"/>
        <dbReference type="ChEBI" id="CHEBI:58349"/>
        <dbReference type="EC" id="1.1.1.25"/>
    </reaction>
</comment>
<organism evidence="14 15">
    <name type="scientific">Paenibacillus alvei</name>
    <name type="common">Bacillus alvei</name>
    <dbReference type="NCBI Taxonomy" id="44250"/>
    <lineage>
        <taxon>Bacteria</taxon>
        <taxon>Bacillati</taxon>
        <taxon>Bacillota</taxon>
        <taxon>Bacilli</taxon>
        <taxon>Bacillales</taxon>
        <taxon>Paenibacillaceae</taxon>
        <taxon>Paenibacillus</taxon>
    </lineage>
</organism>
<dbReference type="InterPro" id="IPR011342">
    <property type="entry name" value="Shikimate_DH"/>
</dbReference>
<feature type="domain" description="Shikimate dehydrogenase substrate binding N-terminal" evidence="12">
    <location>
        <begin position="25"/>
        <end position="107"/>
    </location>
</feature>
<dbReference type="AlphaFoldDB" id="A0AAP6ZT57"/>
<dbReference type="GO" id="GO:0008652">
    <property type="term" value="P:amino acid biosynthetic process"/>
    <property type="evidence" value="ECO:0007669"/>
    <property type="project" value="UniProtKB-KW"/>
</dbReference>
<keyword evidence="2 10" id="KW-0028">Amino-acid biosynthesis</keyword>
<dbReference type="Pfam" id="PF08501">
    <property type="entry name" value="Shikimate_dh_N"/>
    <property type="match status" value="1"/>
</dbReference>
<dbReference type="CDD" id="cd01065">
    <property type="entry name" value="NAD_bind_Shikimate_DH"/>
    <property type="match status" value="1"/>
</dbReference>
<comment type="catalytic activity">
    <reaction evidence="8">
        <text>shikimate + NAD(+) = 3-dehydroshikimate + NADH + H(+)</text>
        <dbReference type="Rhea" id="RHEA:17741"/>
        <dbReference type="ChEBI" id="CHEBI:15378"/>
        <dbReference type="ChEBI" id="CHEBI:16630"/>
        <dbReference type="ChEBI" id="CHEBI:36208"/>
        <dbReference type="ChEBI" id="CHEBI:57540"/>
        <dbReference type="ChEBI" id="CHEBI:57945"/>
    </reaction>
</comment>
<dbReference type="GO" id="GO:0009423">
    <property type="term" value="P:chorismate biosynthetic process"/>
    <property type="evidence" value="ECO:0007669"/>
    <property type="project" value="UniProtKB-UniRule"/>
</dbReference>
<reference evidence="14 15" key="1">
    <citation type="submission" date="2020-05" db="EMBL/GenBank/DDBJ databases">
        <title>Whole genome sequencing and identification of novel metabolites from Paenibacillus alvei strain JR949.</title>
        <authorList>
            <person name="Rajendhran J."/>
            <person name="Sree Pranav P."/>
            <person name="Mahalakshmi B."/>
            <person name="Karthikeyan R."/>
        </authorList>
    </citation>
    <scope>NUCLEOTIDE SEQUENCE [LARGE SCALE GENOMIC DNA]</scope>
    <source>
        <strain evidence="14 15">JR949</strain>
    </source>
</reference>
<evidence type="ECO:0000256" key="2">
    <source>
        <dbReference type="ARBA" id="ARBA00022605"/>
    </source>
</evidence>
<proteinExistence type="inferred from homology"/>
<keyword evidence="5 10" id="KW-0057">Aromatic amino acid biosynthesis</keyword>
<dbReference type="EC" id="1.1.1.25" evidence="10"/>
<protein>
    <recommendedName>
        <fullName evidence="10">Shikimate dehydrogenase (NADP(+))</fullName>
        <shortName evidence="10">SDH</shortName>
        <ecNumber evidence="10">1.1.1.25</ecNumber>
    </recommendedName>
</protein>
<dbReference type="GO" id="GO:0030266">
    <property type="term" value="F:quinate 3-dehydrogenase (NAD+) activity"/>
    <property type="evidence" value="ECO:0007669"/>
    <property type="project" value="UniProtKB-EC"/>
</dbReference>
<evidence type="ECO:0000256" key="5">
    <source>
        <dbReference type="ARBA" id="ARBA00023141"/>
    </source>
</evidence>
<evidence type="ECO:0000259" key="11">
    <source>
        <dbReference type="Pfam" id="PF01488"/>
    </source>
</evidence>
<dbReference type="GO" id="GO:0019632">
    <property type="term" value="P:shikimate metabolic process"/>
    <property type="evidence" value="ECO:0007669"/>
    <property type="project" value="InterPro"/>
</dbReference>
<comment type="pathway">
    <text evidence="1 10">Metabolic intermediate biosynthesis; chorismate biosynthesis; chorismate from D-erythrose 4-phosphate and phosphoenolpyruvate: step 4/7.</text>
</comment>
<feature type="binding site" evidence="10">
    <location>
        <position position="261"/>
    </location>
    <ligand>
        <name>NADP(+)</name>
        <dbReference type="ChEBI" id="CHEBI:58349"/>
    </ligand>
</feature>
<dbReference type="Gene3D" id="3.40.50.720">
    <property type="entry name" value="NAD(P)-binding Rossmann-like Domain"/>
    <property type="match status" value="1"/>
</dbReference>
<comment type="similarity">
    <text evidence="10">Belongs to the shikimate dehydrogenase family.</text>
</comment>
<feature type="binding site" evidence="10">
    <location>
        <begin position="169"/>
        <end position="174"/>
    </location>
    <ligand>
        <name>NADP(+)</name>
        <dbReference type="ChEBI" id="CHEBI:58349"/>
    </ligand>
</feature>
<feature type="active site" description="Proton acceptor" evidence="10">
    <location>
        <position position="84"/>
    </location>
</feature>
<dbReference type="GO" id="GO:0050661">
    <property type="term" value="F:NADP binding"/>
    <property type="evidence" value="ECO:0007669"/>
    <property type="project" value="InterPro"/>
</dbReference>
<dbReference type="InterPro" id="IPR022893">
    <property type="entry name" value="Shikimate_DH_fam"/>
</dbReference>
<dbReference type="GO" id="GO:0005829">
    <property type="term" value="C:cytosol"/>
    <property type="evidence" value="ECO:0007669"/>
    <property type="project" value="TreeGrafter"/>
</dbReference>
<keyword evidence="3 10" id="KW-0521">NADP</keyword>
<feature type="binding site" evidence="10">
    <location>
        <begin position="145"/>
        <end position="149"/>
    </location>
    <ligand>
        <name>NADP(+)</name>
        <dbReference type="ChEBI" id="CHEBI:58349"/>
    </ligand>
</feature>
<gene>
    <name evidence="10 14" type="primary">aroE</name>
    <name evidence="14" type="ORF">HMI46_04410</name>
</gene>
<dbReference type="Pfam" id="PF18317">
    <property type="entry name" value="SDH_C"/>
    <property type="match status" value="1"/>
</dbReference>
<feature type="domain" description="SDH C-terminal" evidence="13">
    <location>
        <begin position="261"/>
        <end position="291"/>
    </location>
</feature>
<dbReference type="SUPFAM" id="SSF51735">
    <property type="entry name" value="NAD(P)-binding Rossmann-fold domains"/>
    <property type="match status" value="1"/>
</dbReference>
<evidence type="ECO:0000256" key="10">
    <source>
        <dbReference type="HAMAP-Rule" id="MF_00222"/>
    </source>
</evidence>
<dbReference type="PANTHER" id="PTHR21089">
    <property type="entry name" value="SHIKIMATE DEHYDROGENASE"/>
    <property type="match status" value="1"/>
</dbReference>
<dbReference type="GO" id="GO:0009073">
    <property type="term" value="P:aromatic amino acid family biosynthetic process"/>
    <property type="evidence" value="ECO:0007669"/>
    <property type="project" value="UniProtKB-KW"/>
</dbReference>
<dbReference type="Gene3D" id="3.40.50.10860">
    <property type="entry name" value="Leucine Dehydrogenase, chain A, domain 1"/>
    <property type="match status" value="1"/>
</dbReference>
<accession>A0AAP6ZT57</accession>
<dbReference type="InterPro" id="IPR006151">
    <property type="entry name" value="Shikm_DH/Glu-tRNA_Rdtase"/>
</dbReference>
<feature type="binding site" evidence="10">
    <location>
        <position position="120"/>
    </location>
    <ligand>
        <name>shikimate</name>
        <dbReference type="ChEBI" id="CHEBI:36208"/>
    </ligand>
</feature>
<evidence type="ECO:0000313" key="14">
    <source>
        <dbReference type="EMBL" id="NOJ69795.1"/>
    </source>
</evidence>
<feature type="binding site" evidence="10">
    <location>
        <position position="268"/>
    </location>
    <ligand>
        <name>shikimate</name>
        <dbReference type="ChEBI" id="CHEBI:36208"/>
    </ligand>
</feature>
<evidence type="ECO:0000259" key="13">
    <source>
        <dbReference type="Pfam" id="PF18317"/>
    </source>
</evidence>
<dbReference type="Pfam" id="PF01488">
    <property type="entry name" value="Shikimate_DH"/>
    <property type="match status" value="1"/>
</dbReference>
<evidence type="ECO:0000256" key="7">
    <source>
        <dbReference type="ARBA" id="ARBA00051639"/>
    </source>
</evidence>
<comment type="pathway">
    <text evidence="9">Aromatic compound metabolism; 3,4-dihydroxybenzoate biosynthesis; 3-dehydroquinate from D-quinate (NAD(+) route).</text>
</comment>
<comment type="subunit">
    <text evidence="10">Homodimer.</text>
</comment>
<feature type="binding site" evidence="10">
    <location>
        <position position="96"/>
    </location>
    <ligand>
        <name>NADP(+)</name>
        <dbReference type="ChEBI" id="CHEBI:58349"/>
    </ligand>
</feature>
<dbReference type="PANTHER" id="PTHR21089:SF1">
    <property type="entry name" value="BIFUNCTIONAL 3-DEHYDROQUINATE DEHYDRATASE_SHIKIMATE DEHYDROGENASE, CHLOROPLASTIC"/>
    <property type="match status" value="1"/>
</dbReference>
<evidence type="ECO:0000259" key="12">
    <source>
        <dbReference type="Pfam" id="PF08501"/>
    </source>
</evidence>
<dbReference type="InterPro" id="IPR041121">
    <property type="entry name" value="SDH_C"/>
</dbReference>
<evidence type="ECO:0000256" key="8">
    <source>
        <dbReference type="ARBA" id="ARBA00052329"/>
    </source>
</evidence>
<comment type="function">
    <text evidence="10">Involved in the biosynthesis of the chorismate, which leads to the biosynthesis of aromatic amino acids. Catalyzes the reversible NADPH linked reduction of 3-dehydroshikimate (DHSA) to yield shikimate (SA).</text>
</comment>
<keyword evidence="4 10" id="KW-0560">Oxidoreductase</keyword>
<comment type="caution">
    <text evidence="14">The sequence shown here is derived from an EMBL/GenBank/DDBJ whole genome shotgun (WGS) entry which is preliminary data.</text>
</comment>
<feature type="domain" description="Quinate/shikimate 5-dehydrogenase/glutamyl-tRNA reductase" evidence="11">
    <location>
        <begin position="132"/>
        <end position="213"/>
    </location>
</feature>
<feature type="binding site" evidence="10">
    <location>
        <position position="238"/>
    </location>
    <ligand>
        <name>NADP(+)</name>
        <dbReference type="ChEBI" id="CHEBI:58349"/>
    </ligand>
</feature>
<sequence>MAAKGAAYSNNFVRNLNTSSKVYAVIGDPIAHSKSPLMHNAALQEMEVDGVYTAFHVKPEQLEHAVAGIRALGLGGVNVTIPHKEQVMAYLDEIDESARVIGAVNTIVHCEGKLYGYNTDGLGYVRSLQEEMQADIPSSRIVIIGAGGAARGIAYALLAEGCKELTIANRTVERAHALAEELSGFGKVRSVMLNDTPAIPPQDVDIVIQTTSVGMHPHIDEMPVAKEWIQSHMLVSDIIYNPLETALLQAAKAQGCRIHNGLGMFVHQGAIAFELWTGMKAPTELMRQKVLETLNCKQ</sequence>
<dbReference type="FunFam" id="3.40.50.720:FF:000086">
    <property type="entry name" value="Quinate/shikimate dehydrogenase"/>
    <property type="match status" value="1"/>
</dbReference>
<comment type="catalytic activity">
    <reaction evidence="7">
        <text>L-quinate + NAD(+) = 3-dehydroquinate + NADH + H(+)</text>
        <dbReference type="Rhea" id="RHEA:22364"/>
        <dbReference type="ChEBI" id="CHEBI:15378"/>
        <dbReference type="ChEBI" id="CHEBI:29751"/>
        <dbReference type="ChEBI" id="CHEBI:32364"/>
        <dbReference type="ChEBI" id="CHEBI:57540"/>
        <dbReference type="ChEBI" id="CHEBI:57945"/>
        <dbReference type="EC" id="1.1.1.24"/>
    </reaction>
</comment>